<dbReference type="EMBL" id="LIBB01000249">
    <property type="protein sequence ID" value="KRO71052.1"/>
    <property type="molecule type" value="Genomic_DNA"/>
</dbReference>
<name>A0A0R2S803_9GAMM</name>
<dbReference type="AlphaFoldDB" id="A0A0R2S803"/>
<keyword evidence="2" id="KW-0808">Transferase</keyword>
<reference evidence="3 4" key="1">
    <citation type="submission" date="2015-10" db="EMBL/GenBank/DDBJ databases">
        <title>Metagenome-Assembled Genomes uncover a global brackish microbiome.</title>
        <authorList>
            <person name="Hugerth L.W."/>
            <person name="Larsson J."/>
            <person name="Alneberg J."/>
            <person name="Lindh M.V."/>
            <person name="Legrand C."/>
            <person name="Pinhassi J."/>
            <person name="Andersson A.F."/>
        </authorList>
    </citation>
    <scope>NUCLEOTIDE SEQUENCE [LARGE SCALE GENOMIC DNA]</scope>
    <source>
        <strain evidence="3">BACL4 MAG-120507-bin80</strain>
    </source>
</reference>
<dbReference type="InterPro" id="IPR002201">
    <property type="entry name" value="Glyco_trans_9"/>
</dbReference>
<dbReference type="InterPro" id="IPR051199">
    <property type="entry name" value="LPS_LOS_Heptosyltrfase"/>
</dbReference>
<keyword evidence="1" id="KW-0328">Glycosyltransferase</keyword>
<dbReference type="Proteomes" id="UP000051934">
    <property type="component" value="Unassembled WGS sequence"/>
</dbReference>
<dbReference type="GO" id="GO:0008713">
    <property type="term" value="F:ADP-heptose-lipopolysaccharide heptosyltransferase activity"/>
    <property type="evidence" value="ECO:0007669"/>
    <property type="project" value="TreeGrafter"/>
</dbReference>
<proteinExistence type="predicted"/>
<evidence type="ECO:0000256" key="1">
    <source>
        <dbReference type="ARBA" id="ARBA00022676"/>
    </source>
</evidence>
<gene>
    <name evidence="3" type="ORF">ABR69_01325</name>
</gene>
<dbReference type="Pfam" id="PF01075">
    <property type="entry name" value="Glyco_transf_9"/>
    <property type="match status" value="1"/>
</dbReference>
<dbReference type="GO" id="GO:0005829">
    <property type="term" value="C:cytosol"/>
    <property type="evidence" value="ECO:0007669"/>
    <property type="project" value="TreeGrafter"/>
</dbReference>
<organism evidence="3 4">
    <name type="scientific">OM182 bacterium BACL3 MAG-120507-bin80</name>
    <dbReference type="NCBI Taxonomy" id="1655577"/>
    <lineage>
        <taxon>Bacteria</taxon>
        <taxon>Pseudomonadati</taxon>
        <taxon>Pseudomonadota</taxon>
        <taxon>Gammaproteobacteria</taxon>
        <taxon>OMG group</taxon>
        <taxon>OM182 clade</taxon>
    </lineage>
</organism>
<accession>A0A0R2S803</accession>
<dbReference type="Gene3D" id="3.40.50.2000">
    <property type="entry name" value="Glycogen Phosphorylase B"/>
    <property type="match status" value="2"/>
</dbReference>
<sequence length="358" mass="39855">MNNNPVLMFPTHYLGNFILGLPWVLRVAEDYPNLTLVIDARFRELTNTVIPPSVTIIEYPRQRLKEPGSAWSRLTLYLGFLRKLHKATSDCIIDMEGERFSGVLSRLSGAKNRYGPTGKNAHRFYNNPRALNYEKHRYNAFGEILDVLVTGKAPANILPYTLGSEVREAVKGFLESKLITQPFVIIHPGASADYKKWPVEYFASLVTQLKSQNLGIVMIGVGDDTRMIDAIAEQLPNVAIHHFDQLGYPELVALFQKAQFYIGGDSGPMHLAASAGLDLVALFGPSKETIWAPLGDHSRVLRGTKACSKDCDAWQCEFNYHCLTSLIPEVVFGAATATRVAIDMRKPAFANETKETNP</sequence>
<dbReference type="PANTHER" id="PTHR30160:SF1">
    <property type="entry name" value="LIPOPOLYSACCHARIDE 1,2-N-ACETYLGLUCOSAMINETRANSFERASE-RELATED"/>
    <property type="match status" value="1"/>
</dbReference>
<dbReference type="CDD" id="cd03789">
    <property type="entry name" value="GT9_LPS_heptosyltransferase"/>
    <property type="match status" value="1"/>
</dbReference>
<evidence type="ECO:0000313" key="3">
    <source>
        <dbReference type="EMBL" id="KRO71052.1"/>
    </source>
</evidence>
<dbReference type="GO" id="GO:0009244">
    <property type="term" value="P:lipopolysaccharide core region biosynthetic process"/>
    <property type="evidence" value="ECO:0007669"/>
    <property type="project" value="TreeGrafter"/>
</dbReference>
<dbReference type="SUPFAM" id="SSF53756">
    <property type="entry name" value="UDP-Glycosyltransferase/glycogen phosphorylase"/>
    <property type="match status" value="1"/>
</dbReference>
<evidence type="ECO:0000313" key="4">
    <source>
        <dbReference type="Proteomes" id="UP000051934"/>
    </source>
</evidence>
<protein>
    <recommendedName>
        <fullName evidence="5">ADP-heptose--LPS heptosyltransferase</fullName>
    </recommendedName>
</protein>
<evidence type="ECO:0000256" key="2">
    <source>
        <dbReference type="ARBA" id="ARBA00022679"/>
    </source>
</evidence>
<comment type="caution">
    <text evidence="3">The sequence shown here is derived from an EMBL/GenBank/DDBJ whole genome shotgun (WGS) entry which is preliminary data.</text>
</comment>
<evidence type="ECO:0008006" key="5">
    <source>
        <dbReference type="Google" id="ProtNLM"/>
    </source>
</evidence>
<dbReference type="PANTHER" id="PTHR30160">
    <property type="entry name" value="TETRAACYLDISACCHARIDE 4'-KINASE-RELATED"/>
    <property type="match status" value="1"/>
</dbReference>